<dbReference type="CDD" id="cd00082">
    <property type="entry name" value="HisKA"/>
    <property type="match status" value="1"/>
</dbReference>
<proteinExistence type="predicted"/>
<keyword evidence="4" id="KW-1003">Cell membrane</keyword>
<dbReference type="EMBL" id="CP014796">
    <property type="protein sequence ID" value="APX22996.1"/>
    <property type="molecule type" value="Genomic_DNA"/>
</dbReference>
<comment type="catalytic activity">
    <reaction evidence="1">
        <text>ATP + protein L-histidine = ADP + protein N-phospho-L-histidine.</text>
        <dbReference type="EC" id="2.7.13.3"/>
    </reaction>
</comment>
<evidence type="ECO:0000256" key="6">
    <source>
        <dbReference type="ARBA" id="ARBA00022741"/>
    </source>
</evidence>
<dbReference type="KEGG" id="tpro:Ga0080559_TMP2200"/>
<dbReference type="RefSeq" id="WP_179949487.1">
    <property type="nucleotide sequence ID" value="NZ_BMEW01000005.1"/>
</dbReference>
<evidence type="ECO:0000256" key="3">
    <source>
        <dbReference type="ARBA" id="ARBA00012438"/>
    </source>
</evidence>
<dbReference type="Gene3D" id="3.30.565.10">
    <property type="entry name" value="Histidine kinase-like ATPase, C-terminal domain"/>
    <property type="match status" value="1"/>
</dbReference>
<evidence type="ECO:0000256" key="9">
    <source>
        <dbReference type="SAM" id="Phobius"/>
    </source>
</evidence>
<evidence type="ECO:0000256" key="5">
    <source>
        <dbReference type="ARBA" id="ARBA00022679"/>
    </source>
</evidence>
<dbReference type="InterPro" id="IPR003594">
    <property type="entry name" value="HATPase_dom"/>
</dbReference>
<evidence type="ECO:0000256" key="8">
    <source>
        <dbReference type="ARBA" id="ARBA00022840"/>
    </source>
</evidence>
<sequence length="485" mass="52001">MPGRRVALRLRTLGLLGMLAGFAAGVAAAWLWFASVQGWERYLSRAYATGVGLYETLRYDLPPPEGVVVTPLSPAQAALADRGEFVQMPELPSPAFVTNVSLIDPGPDLLSGTVLSLGIVSGTLQYPVAEIALADAHAAAQKLGSVTRLLAAYCSEPVLFARHADGPWMRIDGTAVWGCGAAPRDLRLAAVLLSLAAFVVLVTLVSDTSAHFDRFARALRDRRRLGGPDAYAVEGPAELREIVAAVNVYLDAEREQLSKRAVVLSGISHDLGTPATRLRLRTALIPDRELREKLDADIDRMTGMIESVLTLTRSELNAEAPRQLSLSALVEALVDDYRDVGKPVELRPGAPSVVLGGASLFSSQRGHGARPAPHDIRVTGRPVSLQRAVSNLVENALKYGRRATVGIEADMTHARITVEDEGSEMSIAEIESVIAPFRRGANHGRVNGFGLGLTIVDTVAQQHGGRLYFEEGAHGLRACLEILRS</sequence>
<dbReference type="SMART" id="SM00387">
    <property type="entry name" value="HATPase_c"/>
    <property type="match status" value="1"/>
</dbReference>
<dbReference type="AlphaFoldDB" id="A0A1U7D4J4"/>
<keyword evidence="6" id="KW-0547">Nucleotide-binding</keyword>
<dbReference type="InterPro" id="IPR003661">
    <property type="entry name" value="HisK_dim/P_dom"/>
</dbReference>
<dbReference type="SUPFAM" id="SSF47384">
    <property type="entry name" value="Homodimeric domain of signal transducing histidine kinase"/>
    <property type="match status" value="1"/>
</dbReference>
<evidence type="ECO:0000256" key="4">
    <source>
        <dbReference type="ARBA" id="ARBA00022475"/>
    </source>
</evidence>
<dbReference type="GO" id="GO:0005524">
    <property type="term" value="F:ATP binding"/>
    <property type="evidence" value="ECO:0007669"/>
    <property type="project" value="UniProtKB-KW"/>
</dbReference>
<dbReference type="EC" id="2.7.13.3" evidence="3"/>
<dbReference type="InterPro" id="IPR036890">
    <property type="entry name" value="HATPase_C_sf"/>
</dbReference>
<dbReference type="PANTHER" id="PTHR44936:SF10">
    <property type="entry name" value="SENSOR PROTEIN RSTB"/>
    <property type="match status" value="1"/>
</dbReference>
<evidence type="ECO:0000313" key="12">
    <source>
        <dbReference type="Proteomes" id="UP000186559"/>
    </source>
</evidence>
<evidence type="ECO:0000259" key="10">
    <source>
        <dbReference type="PROSITE" id="PS50109"/>
    </source>
</evidence>
<keyword evidence="9" id="KW-0812">Transmembrane</keyword>
<dbReference type="Pfam" id="PF02518">
    <property type="entry name" value="HATPase_c"/>
    <property type="match status" value="1"/>
</dbReference>
<protein>
    <recommendedName>
        <fullName evidence="3">histidine kinase</fullName>
        <ecNumber evidence="3">2.7.13.3</ecNumber>
    </recommendedName>
</protein>
<keyword evidence="7 11" id="KW-0418">Kinase</keyword>
<comment type="subcellular location">
    <subcellularLocation>
        <location evidence="2">Cell membrane</location>
        <topology evidence="2">Multi-pass membrane protein</topology>
    </subcellularLocation>
</comment>
<dbReference type="GO" id="GO:0005886">
    <property type="term" value="C:plasma membrane"/>
    <property type="evidence" value="ECO:0007669"/>
    <property type="project" value="UniProtKB-SubCell"/>
</dbReference>
<dbReference type="Gene3D" id="1.10.287.130">
    <property type="match status" value="1"/>
</dbReference>
<dbReference type="InterPro" id="IPR005467">
    <property type="entry name" value="His_kinase_dom"/>
</dbReference>
<feature type="domain" description="Histidine kinase" evidence="10">
    <location>
        <begin position="266"/>
        <end position="485"/>
    </location>
</feature>
<keyword evidence="12" id="KW-1185">Reference proteome</keyword>
<evidence type="ECO:0000256" key="1">
    <source>
        <dbReference type="ARBA" id="ARBA00000085"/>
    </source>
</evidence>
<dbReference type="Proteomes" id="UP000186559">
    <property type="component" value="Chromosome"/>
</dbReference>
<keyword evidence="9" id="KW-0472">Membrane</keyword>
<evidence type="ECO:0000256" key="7">
    <source>
        <dbReference type="ARBA" id="ARBA00022777"/>
    </source>
</evidence>
<keyword evidence="9" id="KW-1133">Transmembrane helix</keyword>
<dbReference type="InterPro" id="IPR036097">
    <property type="entry name" value="HisK_dim/P_sf"/>
</dbReference>
<dbReference type="STRING" id="1229727.Ga0080559_TMP2200"/>
<dbReference type="SUPFAM" id="SSF55874">
    <property type="entry name" value="ATPase domain of HSP90 chaperone/DNA topoisomerase II/histidine kinase"/>
    <property type="match status" value="1"/>
</dbReference>
<dbReference type="InterPro" id="IPR050980">
    <property type="entry name" value="2C_sensor_his_kinase"/>
</dbReference>
<feature type="transmembrane region" description="Helical" evidence="9">
    <location>
        <begin position="12"/>
        <end position="33"/>
    </location>
</feature>
<reference evidence="11 12" key="1">
    <citation type="submission" date="2016-03" db="EMBL/GenBank/DDBJ databases">
        <title>Deep-sea bacteria in the southern Pacific.</title>
        <authorList>
            <person name="Tang K."/>
        </authorList>
    </citation>
    <scope>NUCLEOTIDE SEQUENCE [LARGE SCALE GENOMIC DNA]</scope>
    <source>
        <strain evidence="11 12">JLT2016</strain>
    </source>
</reference>
<dbReference type="PANTHER" id="PTHR44936">
    <property type="entry name" value="SENSOR PROTEIN CREC"/>
    <property type="match status" value="1"/>
</dbReference>
<gene>
    <name evidence="11" type="ORF">Ga0080559_TMP2200</name>
</gene>
<keyword evidence="5" id="KW-0808">Transferase</keyword>
<organism evidence="11 12">
    <name type="scientific">Salipiger profundus</name>
    <dbReference type="NCBI Taxonomy" id="1229727"/>
    <lineage>
        <taxon>Bacteria</taxon>
        <taxon>Pseudomonadati</taxon>
        <taxon>Pseudomonadota</taxon>
        <taxon>Alphaproteobacteria</taxon>
        <taxon>Rhodobacterales</taxon>
        <taxon>Roseobacteraceae</taxon>
        <taxon>Salipiger</taxon>
    </lineage>
</organism>
<dbReference type="SMART" id="SM00388">
    <property type="entry name" value="HisKA"/>
    <property type="match status" value="1"/>
</dbReference>
<keyword evidence="8" id="KW-0067">ATP-binding</keyword>
<dbReference type="GO" id="GO:0000155">
    <property type="term" value="F:phosphorelay sensor kinase activity"/>
    <property type="evidence" value="ECO:0007669"/>
    <property type="project" value="InterPro"/>
</dbReference>
<evidence type="ECO:0000256" key="2">
    <source>
        <dbReference type="ARBA" id="ARBA00004651"/>
    </source>
</evidence>
<accession>A0A1U7D4J4</accession>
<dbReference type="CDD" id="cd00075">
    <property type="entry name" value="HATPase"/>
    <property type="match status" value="1"/>
</dbReference>
<name>A0A1U7D4J4_9RHOB</name>
<dbReference type="PROSITE" id="PS50109">
    <property type="entry name" value="HIS_KIN"/>
    <property type="match status" value="1"/>
</dbReference>
<evidence type="ECO:0000313" key="11">
    <source>
        <dbReference type="EMBL" id="APX22996.1"/>
    </source>
</evidence>